<dbReference type="KEGG" id="cyc:PCC7424_0135"/>
<dbReference type="AlphaFoldDB" id="B7K9C2"/>
<dbReference type="HOGENOM" id="CLU_2552587_0_0_3"/>
<organism evidence="1 2">
    <name type="scientific">Gloeothece citriformis (strain PCC 7424)</name>
    <name type="common">Cyanothece sp. (strain PCC 7424)</name>
    <dbReference type="NCBI Taxonomy" id="65393"/>
    <lineage>
        <taxon>Bacteria</taxon>
        <taxon>Bacillati</taxon>
        <taxon>Cyanobacteriota</taxon>
        <taxon>Cyanophyceae</taxon>
        <taxon>Oscillatoriophycideae</taxon>
        <taxon>Chroococcales</taxon>
        <taxon>Aphanothecaceae</taxon>
        <taxon>Gloeothece</taxon>
        <taxon>Gloeothece citriformis</taxon>
    </lineage>
</organism>
<accession>B7K9C2</accession>
<dbReference type="STRING" id="65393.PCC7424_0135"/>
<evidence type="ECO:0000313" key="2">
    <source>
        <dbReference type="Proteomes" id="UP000002384"/>
    </source>
</evidence>
<dbReference type="EMBL" id="CP001291">
    <property type="protein sequence ID" value="ACK68605.1"/>
    <property type="molecule type" value="Genomic_DNA"/>
</dbReference>
<protein>
    <submittedName>
        <fullName evidence="1">Uncharacterized protein</fullName>
    </submittedName>
</protein>
<reference evidence="2" key="1">
    <citation type="journal article" date="2011" name="MBio">
        <title>Novel metabolic attributes of the genus Cyanothece, comprising a group of unicellular nitrogen-fixing Cyanobacteria.</title>
        <authorList>
            <person name="Bandyopadhyay A."/>
            <person name="Elvitigala T."/>
            <person name="Welsh E."/>
            <person name="Stockel J."/>
            <person name="Liberton M."/>
            <person name="Min H."/>
            <person name="Sherman L.A."/>
            <person name="Pakrasi H.B."/>
        </authorList>
    </citation>
    <scope>NUCLEOTIDE SEQUENCE [LARGE SCALE GENOMIC DNA]</scope>
    <source>
        <strain evidence="2">PCC 7424</strain>
    </source>
</reference>
<sequence length="82" mass="9426">MLQIKDLELKLNVRFLMYNSKSPITNDEYNLVIPDYLNSGLYLPDYSLQGNVNGKEYDIYMKGLSGFTTIHEIKISADYGQP</sequence>
<dbReference type="Proteomes" id="UP000002384">
    <property type="component" value="Chromosome"/>
</dbReference>
<evidence type="ECO:0000313" key="1">
    <source>
        <dbReference type="EMBL" id="ACK68605.1"/>
    </source>
</evidence>
<keyword evidence="2" id="KW-1185">Reference proteome</keyword>
<gene>
    <name evidence="1" type="ordered locus">PCC7424_0135</name>
</gene>
<dbReference type="RefSeq" id="WP_012597555.1">
    <property type="nucleotide sequence ID" value="NC_011729.1"/>
</dbReference>
<name>B7K9C2_GLOC7</name>
<proteinExistence type="predicted"/>